<protein>
    <recommendedName>
        <fullName evidence="2">Glycosyl transferase family 1 domain-containing protein</fullName>
    </recommendedName>
</protein>
<accession>A0A382SM76</accession>
<dbReference type="AlphaFoldDB" id="A0A382SM76"/>
<dbReference type="SUPFAM" id="SSF53756">
    <property type="entry name" value="UDP-Glycosyltransferase/glycogen phosphorylase"/>
    <property type="match status" value="1"/>
</dbReference>
<dbReference type="EMBL" id="UINC01130138">
    <property type="protein sequence ID" value="SVD11014.1"/>
    <property type="molecule type" value="Genomic_DNA"/>
</dbReference>
<proteinExistence type="predicted"/>
<feature type="non-terminal residue" evidence="1">
    <location>
        <position position="1"/>
    </location>
</feature>
<gene>
    <name evidence="1" type="ORF">METZ01_LOCUS363868</name>
</gene>
<evidence type="ECO:0000313" key="1">
    <source>
        <dbReference type="EMBL" id="SVD11014.1"/>
    </source>
</evidence>
<reference evidence="1" key="1">
    <citation type="submission" date="2018-05" db="EMBL/GenBank/DDBJ databases">
        <authorList>
            <person name="Lanie J.A."/>
            <person name="Ng W.-L."/>
            <person name="Kazmierczak K.M."/>
            <person name="Andrzejewski T.M."/>
            <person name="Davidsen T.M."/>
            <person name="Wayne K.J."/>
            <person name="Tettelin H."/>
            <person name="Glass J.I."/>
            <person name="Rusch D."/>
            <person name="Podicherti R."/>
            <person name="Tsui H.-C.T."/>
            <person name="Winkler M.E."/>
        </authorList>
    </citation>
    <scope>NUCLEOTIDE SEQUENCE</scope>
</reference>
<evidence type="ECO:0008006" key="2">
    <source>
        <dbReference type="Google" id="ProtNLM"/>
    </source>
</evidence>
<sequence length="51" mass="5842">RKALSEIQHDRALLRRFGDAAYAGMQQFSTEVIAGQYVKFFDTLLAHRSAR</sequence>
<organism evidence="1">
    <name type="scientific">marine metagenome</name>
    <dbReference type="NCBI Taxonomy" id="408172"/>
    <lineage>
        <taxon>unclassified sequences</taxon>
        <taxon>metagenomes</taxon>
        <taxon>ecological metagenomes</taxon>
    </lineage>
</organism>
<name>A0A382SM76_9ZZZZ</name>